<dbReference type="EMBL" id="JAHQIW010003516">
    <property type="protein sequence ID" value="KAJ1358934.1"/>
    <property type="molecule type" value="Genomic_DNA"/>
</dbReference>
<dbReference type="AlphaFoldDB" id="A0AAD5N6G3"/>
<dbReference type="Proteomes" id="UP001196413">
    <property type="component" value="Unassembled WGS sequence"/>
</dbReference>
<comment type="caution">
    <text evidence="1">The sequence shown here is derived from an EMBL/GenBank/DDBJ whole genome shotgun (WGS) entry which is preliminary data.</text>
</comment>
<keyword evidence="2" id="KW-1185">Reference proteome</keyword>
<accession>A0AAD5N6G3</accession>
<evidence type="ECO:0000313" key="1">
    <source>
        <dbReference type="EMBL" id="KAJ1358934.1"/>
    </source>
</evidence>
<gene>
    <name evidence="1" type="ORF">KIN20_017505</name>
</gene>
<protein>
    <submittedName>
        <fullName evidence="1">Uncharacterized protein</fullName>
    </submittedName>
</protein>
<reference evidence="1" key="1">
    <citation type="submission" date="2021-06" db="EMBL/GenBank/DDBJ databases">
        <title>Parelaphostrongylus tenuis whole genome reference sequence.</title>
        <authorList>
            <person name="Garwood T.J."/>
            <person name="Larsen P.A."/>
            <person name="Fountain-Jones N.M."/>
            <person name="Garbe J.R."/>
            <person name="Macchietto M.G."/>
            <person name="Kania S.A."/>
            <person name="Gerhold R.W."/>
            <person name="Richards J.E."/>
            <person name="Wolf T.M."/>
        </authorList>
    </citation>
    <scope>NUCLEOTIDE SEQUENCE</scope>
    <source>
        <strain evidence="1">MNPRO001-30</strain>
        <tissue evidence="1">Meninges</tissue>
    </source>
</reference>
<evidence type="ECO:0000313" key="2">
    <source>
        <dbReference type="Proteomes" id="UP001196413"/>
    </source>
</evidence>
<organism evidence="1 2">
    <name type="scientific">Parelaphostrongylus tenuis</name>
    <name type="common">Meningeal worm</name>
    <dbReference type="NCBI Taxonomy" id="148309"/>
    <lineage>
        <taxon>Eukaryota</taxon>
        <taxon>Metazoa</taxon>
        <taxon>Ecdysozoa</taxon>
        <taxon>Nematoda</taxon>
        <taxon>Chromadorea</taxon>
        <taxon>Rhabditida</taxon>
        <taxon>Rhabditina</taxon>
        <taxon>Rhabditomorpha</taxon>
        <taxon>Strongyloidea</taxon>
        <taxon>Metastrongylidae</taxon>
        <taxon>Parelaphostrongylus</taxon>
    </lineage>
</organism>
<name>A0AAD5N6G3_PARTN</name>
<sequence length="88" mass="9850">MEYPLNMSLLSELQSKLVQPNCSVVKDDRMGLVTARYTCNHTNKCNNLVGFMDCVLKFNQNYSAQLVLEAVDDSILPAIKPVEGARSR</sequence>
<proteinExistence type="predicted"/>